<protein>
    <submittedName>
        <fullName evidence="3">Dienelactone hydrolase</fullName>
    </submittedName>
</protein>
<dbReference type="OrthoDB" id="9805123at2"/>
<organism evidence="3 4">
    <name type="scientific">Pseudomonas pohangensis</name>
    <dbReference type="NCBI Taxonomy" id="364197"/>
    <lineage>
        <taxon>Bacteria</taxon>
        <taxon>Pseudomonadati</taxon>
        <taxon>Pseudomonadota</taxon>
        <taxon>Gammaproteobacteria</taxon>
        <taxon>Pseudomonadales</taxon>
        <taxon>Pseudomonadaceae</taxon>
        <taxon>Pseudomonas</taxon>
    </lineage>
</organism>
<dbReference type="RefSeq" id="WP_090197540.1">
    <property type="nucleotide sequence ID" value="NZ_LT629785.1"/>
</dbReference>
<dbReference type="SUPFAM" id="SSF53474">
    <property type="entry name" value="alpha/beta-Hydrolases"/>
    <property type="match status" value="1"/>
</dbReference>
<feature type="domain" description="Dienelactone hydrolase" evidence="2">
    <location>
        <begin position="51"/>
        <end position="273"/>
    </location>
</feature>
<dbReference type="InterPro" id="IPR029058">
    <property type="entry name" value="AB_hydrolase_fold"/>
</dbReference>
<dbReference type="GO" id="GO:0052689">
    <property type="term" value="F:carboxylic ester hydrolase activity"/>
    <property type="evidence" value="ECO:0007669"/>
    <property type="project" value="UniProtKB-ARBA"/>
</dbReference>
<name>A0A1H2HPJ3_9PSED</name>
<evidence type="ECO:0000313" key="3">
    <source>
        <dbReference type="EMBL" id="SDU33821.1"/>
    </source>
</evidence>
<dbReference type="Proteomes" id="UP000243232">
    <property type="component" value="Chromosome I"/>
</dbReference>
<accession>A0A1H2HPJ3</accession>
<dbReference type="InterPro" id="IPR002925">
    <property type="entry name" value="Dienelactn_hydro"/>
</dbReference>
<evidence type="ECO:0000256" key="1">
    <source>
        <dbReference type="ARBA" id="ARBA00022801"/>
    </source>
</evidence>
<dbReference type="Gene3D" id="3.40.50.1820">
    <property type="entry name" value="alpha/beta hydrolase"/>
    <property type="match status" value="1"/>
</dbReference>
<dbReference type="AlphaFoldDB" id="A0A1H2HPJ3"/>
<keyword evidence="1 3" id="KW-0378">Hydrolase</keyword>
<proteinExistence type="predicted"/>
<dbReference type="PROSITE" id="PS51257">
    <property type="entry name" value="PROKAR_LIPOPROTEIN"/>
    <property type="match status" value="1"/>
</dbReference>
<keyword evidence="4" id="KW-1185">Reference proteome</keyword>
<dbReference type="InterPro" id="IPR050261">
    <property type="entry name" value="FrsA_esterase"/>
</dbReference>
<sequence length="279" mass="30570">MRKLFKYSLIGLTLLSCAALLGLYPYRAALLPQPVQPAQIKQQLADHLTLFTPPQGSGPFPTVLAFHGCGGQRQSMVDNLNSWLLPAGYAVLFVDSFAARGIRDWQPVCDGKLLWGNERAQDVYAALELAAAMPQVDARRMAVMGFSHGGWAILDALAYGGAAGHGFARPDPDVLKLLRAAVTYYPFCGYPAQLRIASQAPHDIPLLMLLAGQDSVTDHQQCLDSLDDLQLDQIQLVQYQTADHVFDQPSPMNTYQPAIAADAQQKTLAFLRERLQPPQ</sequence>
<dbReference type="PANTHER" id="PTHR22946:SF9">
    <property type="entry name" value="POLYKETIDE TRANSFERASE AF380"/>
    <property type="match status" value="1"/>
</dbReference>
<dbReference type="Pfam" id="PF01738">
    <property type="entry name" value="DLH"/>
    <property type="match status" value="1"/>
</dbReference>
<evidence type="ECO:0000259" key="2">
    <source>
        <dbReference type="Pfam" id="PF01738"/>
    </source>
</evidence>
<evidence type="ECO:0000313" key="4">
    <source>
        <dbReference type="Proteomes" id="UP000243232"/>
    </source>
</evidence>
<dbReference type="PANTHER" id="PTHR22946">
    <property type="entry name" value="DIENELACTONE HYDROLASE DOMAIN-CONTAINING PROTEIN-RELATED"/>
    <property type="match status" value="1"/>
</dbReference>
<reference evidence="4" key="1">
    <citation type="submission" date="2016-10" db="EMBL/GenBank/DDBJ databases">
        <authorList>
            <person name="Varghese N."/>
            <person name="Submissions S."/>
        </authorList>
    </citation>
    <scope>NUCLEOTIDE SEQUENCE [LARGE SCALE GENOMIC DNA]</scope>
    <source>
        <strain evidence="4">DSM 17875</strain>
    </source>
</reference>
<dbReference type="STRING" id="364197.SAMN05216296_3170"/>
<dbReference type="EMBL" id="LT629785">
    <property type="protein sequence ID" value="SDU33821.1"/>
    <property type="molecule type" value="Genomic_DNA"/>
</dbReference>
<gene>
    <name evidence="3" type="ORF">SAMN05216296_3170</name>
</gene>